<reference evidence="3" key="1">
    <citation type="submission" date="2021-01" db="EMBL/GenBank/DDBJ databases">
        <title>Genome sequence of strain Noviherbaspirillum sp. DKR-6.</title>
        <authorList>
            <person name="Chaudhary D.K."/>
        </authorList>
    </citation>
    <scope>NUCLEOTIDE SEQUENCE</scope>
    <source>
        <strain evidence="3">DKR-6</strain>
    </source>
</reference>
<dbReference type="Proteomes" id="UP000622890">
    <property type="component" value="Unassembled WGS sequence"/>
</dbReference>
<dbReference type="InterPro" id="IPR012902">
    <property type="entry name" value="N_methyl_site"/>
</dbReference>
<accession>A0A934SY43</accession>
<protein>
    <submittedName>
        <fullName evidence="3">Type IV pilin protein</fullName>
    </submittedName>
</protein>
<dbReference type="SUPFAM" id="SSF54523">
    <property type="entry name" value="Pili subunits"/>
    <property type="match status" value="1"/>
</dbReference>
<keyword evidence="2" id="KW-1133">Transmembrane helix</keyword>
<keyword evidence="4" id="KW-1185">Reference proteome</keyword>
<proteinExistence type="predicted"/>
<dbReference type="Pfam" id="PF16732">
    <property type="entry name" value="ComP_DUS"/>
    <property type="match status" value="1"/>
</dbReference>
<dbReference type="EMBL" id="JAEPBG010000003">
    <property type="protein sequence ID" value="MBK4735017.1"/>
    <property type="molecule type" value="Genomic_DNA"/>
</dbReference>
<feature type="transmembrane region" description="Helical" evidence="2">
    <location>
        <begin position="12"/>
        <end position="39"/>
    </location>
</feature>
<evidence type="ECO:0000256" key="2">
    <source>
        <dbReference type="SAM" id="Phobius"/>
    </source>
</evidence>
<dbReference type="NCBIfam" id="TIGR02532">
    <property type="entry name" value="IV_pilin_GFxxxE"/>
    <property type="match status" value="1"/>
</dbReference>
<dbReference type="PANTHER" id="PTHR30093:SF47">
    <property type="entry name" value="TYPE IV PILUS NON-CORE MINOR PILIN PILE"/>
    <property type="match status" value="1"/>
</dbReference>
<organism evidence="3 4">
    <name type="scientific">Noviherbaspirillum pedocola</name>
    <dbReference type="NCBI Taxonomy" id="2801341"/>
    <lineage>
        <taxon>Bacteria</taxon>
        <taxon>Pseudomonadati</taxon>
        <taxon>Pseudomonadota</taxon>
        <taxon>Betaproteobacteria</taxon>
        <taxon>Burkholderiales</taxon>
        <taxon>Oxalobacteraceae</taxon>
        <taxon>Noviherbaspirillum</taxon>
    </lineage>
</organism>
<sequence>MSNTRTYALPRAARGFTLVEMMVTVVIIGILAAIALPSYQNYLKRGRRATAQAFLMDVAQKEQEYLLDNRSYAPDIATLNMTVPSNVSTYYTITPPTAPTAGTALMSFTFTATPITTSAQAGDVTLSIDNVGNKLPTSAW</sequence>
<dbReference type="GO" id="GO:0015628">
    <property type="term" value="P:protein secretion by the type II secretion system"/>
    <property type="evidence" value="ECO:0007669"/>
    <property type="project" value="InterPro"/>
</dbReference>
<evidence type="ECO:0000313" key="4">
    <source>
        <dbReference type="Proteomes" id="UP000622890"/>
    </source>
</evidence>
<name>A0A934SY43_9BURK</name>
<dbReference type="AlphaFoldDB" id="A0A934SY43"/>
<evidence type="ECO:0000313" key="3">
    <source>
        <dbReference type="EMBL" id="MBK4735017.1"/>
    </source>
</evidence>
<dbReference type="InterPro" id="IPR031982">
    <property type="entry name" value="PilE-like"/>
</dbReference>
<dbReference type="PANTHER" id="PTHR30093">
    <property type="entry name" value="GENERAL SECRETION PATHWAY PROTEIN G"/>
    <property type="match status" value="1"/>
</dbReference>
<gene>
    <name evidence="3" type="ORF">JJB74_10395</name>
</gene>
<keyword evidence="2" id="KW-0472">Membrane</keyword>
<comment type="caution">
    <text evidence="3">The sequence shown here is derived from an EMBL/GenBank/DDBJ whole genome shotgun (WGS) entry which is preliminary data.</text>
</comment>
<dbReference type="GO" id="GO:0043683">
    <property type="term" value="P:type IV pilus assembly"/>
    <property type="evidence" value="ECO:0007669"/>
    <property type="project" value="InterPro"/>
</dbReference>
<keyword evidence="2" id="KW-0812">Transmembrane</keyword>
<dbReference type="Pfam" id="PF07963">
    <property type="entry name" value="N_methyl"/>
    <property type="match status" value="1"/>
</dbReference>
<dbReference type="PRINTS" id="PR00813">
    <property type="entry name" value="BCTERIALGSPG"/>
</dbReference>
<evidence type="ECO:0000256" key="1">
    <source>
        <dbReference type="ARBA" id="ARBA00022481"/>
    </source>
</evidence>
<dbReference type="GO" id="GO:0015627">
    <property type="term" value="C:type II protein secretion system complex"/>
    <property type="evidence" value="ECO:0007669"/>
    <property type="project" value="InterPro"/>
</dbReference>
<dbReference type="InterPro" id="IPR045584">
    <property type="entry name" value="Pilin-like"/>
</dbReference>
<dbReference type="Gene3D" id="3.30.700.10">
    <property type="entry name" value="Glycoprotein, Type 4 Pilin"/>
    <property type="match status" value="1"/>
</dbReference>
<keyword evidence="1" id="KW-0488">Methylation</keyword>
<dbReference type="InterPro" id="IPR000983">
    <property type="entry name" value="Bac_GSPG_pilin"/>
</dbReference>
<dbReference type="PROSITE" id="PS00409">
    <property type="entry name" value="PROKAR_NTER_METHYL"/>
    <property type="match status" value="1"/>
</dbReference>